<dbReference type="RefSeq" id="WP_163610302.1">
    <property type="nucleotide sequence ID" value="NZ_JAAGWB010000013.1"/>
</dbReference>
<keyword evidence="3" id="KW-1185">Reference proteome</keyword>
<dbReference type="Proteomes" id="UP000468828">
    <property type="component" value="Unassembled WGS sequence"/>
</dbReference>
<protein>
    <submittedName>
        <fullName evidence="2">Uncharacterized protein</fullName>
    </submittedName>
</protein>
<evidence type="ECO:0000313" key="3">
    <source>
        <dbReference type="Proteomes" id="UP000468828"/>
    </source>
</evidence>
<sequence length="52" mass="5474">MSLVSGRRLFADGTVPRTWRLTSSAVSSTGAFLIAYQRAGDVATGSLQLDEG</sequence>
<dbReference type="EMBL" id="JAAGWB010000013">
    <property type="protein sequence ID" value="NEN50684.1"/>
    <property type="molecule type" value="Genomic_DNA"/>
</dbReference>
<dbReference type="AlphaFoldDB" id="A0A6P0H9D5"/>
<evidence type="ECO:0000313" key="2">
    <source>
        <dbReference type="EMBL" id="NEN50684.1"/>
    </source>
</evidence>
<evidence type="ECO:0000313" key="4">
    <source>
        <dbReference type="Proteomes" id="UP000471152"/>
    </source>
</evidence>
<name>A0A6P0H9D5_9ACTN</name>
<dbReference type="Proteomes" id="UP000471152">
    <property type="component" value="Unassembled WGS sequence"/>
</dbReference>
<comment type="caution">
    <text evidence="2">The sequence shown here is derived from an EMBL/GenBank/DDBJ whole genome shotgun (WGS) entry which is preliminary data.</text>
</comment>
<reference evidence="2 4" key="2">
    <citation type="submission" date="2020-02" db="EMBL/GenBank/DDBJ databases">
        <title>The WGS of Modestobacter muralis DSM 100205.</title>
        <authorList>
            <person name="Jiang Z."/>
        </authorList>
    </citation>
    <scope>NUCLEOTIDE SEQUENCE [LARGE SCALE GENOMIC DNA]</scope>
    <source>
        <strain evidence="2 4">DSM 100205</strain>
    </source>
</reference>
<proteinExistence type="predicted"/>
<gene>
    <name evidence="2" type="ORF">G3R41_06970</name>
    <name evidence="1" type="ORF">GCU67_06970</name>
</gene>
<accession>A0A6P0H9D5</accession>
<dbReference type="EMBL" id="JAAGWH010000013">
    <property type="protein sequence ID" value="NEK93917.1"/>
    <property type="molecule type" value="Genomic_DNA"/>
</dbReference>
<organism evidence="2 4">
    <name type="scientific">Modestobacter muralis</name>
    <dbReference type="NCBI Taxonomy" id="1608614"/>
    <lineage>
        <taxon>Bacteria</taxon>
        <taxon>Bacillati</taxon>
        <taxon>Actinomycetota</taxon>
        <taxon>Actinomycetes</taxon>
        <taxon>Geodermatophilales</taxon>
        <taxon>Geodermatophilaceae</taxon>
        <taxon>Modestobacter</taxon>
    </lineage>
</organism>
<reference evidence="1 3" key="1">
    <citation type="submission" date="2020-01" db="EMBL/GenBank/DDBJ databases">
        <title>the WGS Modestobacter muralis CPCC 204518.</title>
        <authorList>
            <person name="Jiang Z."/>
        </authorList>
    </citation>
    <scope>NUCLEOTIDE SEQUENCE [LARGE SCALE GENOMIC DNA]</scope>
    <source>
        <strain evidence="1 3">DSM 100205</strain>
    </source>
</reference>
<evidence type="ECO:0000313" key="1">
    <source>
        <dbReference type="EMBL" id="NEK93917.1"/>
    </source>
</evidence>